<protein>
    <submittedName>
        <fullName evidence="1">Uncharacterized protein</fullName>
    </submittedName>
</protein>
<proteinExistence type="predicted"/>
<evidence type="ECO:0000313" key="2">
    <source>
        <dbReference type="Proteomes" id="UP001062846"/>
    </source>
</evidence>
<accession>A0ACC0MVF7</accession>
<name>A0ACC0MVF7_RHOML</name>
<gene>
    <name evidence="1" type="ORF">RHMOL_Rhmol07G0006700</name>
</gene>
<dbReference type="EMBL" id="CM046394">
    <property type="protein sequence ID" value="KAI8544970.1"/>
    <property type="molecule type" value="Genomic_DNA"/>
</dbReference>
<reference evidence="1" key="1">
    <citation type="submission" date="2022-02" db="EMBL/GenBank/DDBJ databases">
        <title>Plant Genome Project.</title>
        <authorList>
            <person name="Zhang R.-G."/>
        </authorList>
    </citation>
    <scope>NUCLEOTIDE SEQUENCE</scope>
    <source>
        <strain evidence="1">AT1</strain>
    </source>
</reference>
<dbReference type="Proteomes" id="UP001062846">
    <property type="component" value="Chromosome 7"/>
</dbReference>
<organism evidence="1 2">
    <name type="scientific">Rhododendron molle</name>
    <name type="common">Chinese azalea</name>
    <name type="synonym">Azalea mollis</name>
    <dbReference type="NCBI Taxonomy" id="49168"/>
    <lineage>
        <taxon>Eukaryota</taxon>
        <taxon>Viridiplantae</taxon>
        <taxon>Streptophyta</taxon>
        <taxon>Embryophyta</taxon>
        <taxon>Tracheophyta</taxon>
        <taxon>Spermatophyta</taxon>
        <taxon>Magnoliopsida</taxon>
        <taxon>eudicotyledons</taxon>
        <taxon>Gunneridae</taxon>
        <taxon>Pentapetalae</taxon>
        <taxon>asterids</taxon>
        <taxon>Ericales</taxon>
        <taxon>Ericaceae</taxon>
        <taxon>Ericoideae</taxon>
        <taxon>Rhodoreae</taxon>
        <taxon>Rhododendron</taxon>
    </lineage>
</organism>
<sequence>MAQEKEFVVEVEKAKEATGGRPSVGPVYRNVIAKDGFRPPTAGIESCWDVFRVSVEKYPRNKMLGEREIVNGKAGGYVWLTYEDVYDIVSKVGASIRSCGVKQGARCGIYGANCVKWVVSMQACNAHGLYCVPLYDTLGAGAVEYIICHAEISITFVEETKIPEVLKTFPNTMKYLKTLVSFGKVTAEQKKAAESFGLALYSWDQFSQLGKNEHFDLPTKKKTDICTIMYTSGTTGDPKGVMISHESILSIISAQNHSLESMNDQDIKLLIEDLRELKPTVFCAVPRVLDRIYSGLVEKTSSAGFVKNALFNLAYSYKLRNMNKGYKHAEAAPIFDKIVFSKVKEGLGGNVRLILSGAAPLATYVETFLRVVSCAHVLQGYGLTETCAGSFVSKPDELAMIGTVGPPLPNVDVCLESVPEMGYDALSSTPCGEICIRGNVLFSGYYKREDLTREVLVDGWFHTGDIGEWQPDGSMKIIDRKKNIFKLSQGEYVSVENLENIYSRVSGIDSIWIYGNSYESYLVAVVNPNEQFLVHWAEENGVTANFSSLCENPKAKAFILEELTKTGKEKKLKGFELIKGVHLDPIPFDMDRDLLTPTFKKKRDKFLKYYQNVINSLYKRVKEAI</sequence>
<evidence type="ECO:0000313" key="1">
    <source>
        <dbReference type="EMBL" id="KAI8544970.1"/>
    </source>
</evidence>
<comment type="caution">
    <text evidence="1">The sequence shown here is derived from an EMBL/GenBank/DDBJ whole genome shotgun (WGS) entry which is preliminary data.</text>
</comment>
<keyword evidence="2" id="KW-1185">Reference proteome</keyword>